<sequence>MDIHRGKKVGVWLSVAAVLAPLAVQIAGVAWIWTLLGSHPLFWVLALLLTAAAVAVIVAACARIREINGGEEDDLSQY</sequence>
<keyword evidence="1" id="KW-1133">Transmembrane helix</keyword>
<comment type="caution">
    <text evidence="2">The sequence shown here is derived from an EMBL/GenBank/DDBJ whole genome shotgun (WGS) entry which is preliminary data.</text>
</comment>
<feature type="transmembrane region" description="Helical" evidence="1">
    <location>
        <begin position="12"/>
        <end position="34"/>
    </location>
</feature>
<dbReference type="GeneID" id="97995168"/>
<evidence type="ECO:0000313" key="3">
    <source>
        <dbReference type="Proteomes" id="UP000260649"/>
    </source>
</evidence>
<dbReference type="AlphaFoldDB" id="A0A3E2B4E0"/>
<organism evidence="2 3">
    <name type="scientific">Evtepia gabavorous</name>
    <dbReference type="NCBI Taxonomy" id="2211183"/>
    <lineage>
        <taxon>Bacteria</taxon>
        <taxon>Bacillati</taxon>
        <taxon>Bacillota</taxon>
        <taxon>Clostridia</taxon>
        <taxon>Eubacteriales</taxon>
        <taxon>Evtepia</taxon>
    </lineage>
</organism>
<keyword evidence="1" id="KW-0472">Membrane</keyword>
<dbReference type="EMBL" id="QQRQ01000006">
    <property type="protein sequence ID" value="RFT06885.1"/>
    <property type="molecule type" value="Genomic_DNA"/>
</dbReference>
<feature type="transmembrane region" description="Helical" evidence="1">
    <location>
        <begin position="40"/>
        <end position="62"/>
    </location>
</feature>
<reference evidence="2 3" key="1">
    <citation type="submission" date="2018-07" db="EMBL/GenBank/DDBJ databases">
        <title>GABA Modulating Bacteria of the Human Gut Microbiota.</title>
        <authorList>
            <person name="Strandwitz P."/>
            <person name="Kim K.H."/>
            <person name="Terekhova D."/>
            <person name="Liu J.K."/>
            <person name="Sharma A."/>
            <person name="Levering J."/>
            <person name="Mcdonald D."/>
            <person name="Dietrich D."/>
            <person name="Ramadhar T.R."/>
            <person name="Lekbua A."/>
            <person name="Mroue N."/>
            <person name="Liston C."/>
            <person name="Stewart E.J."/>
            <person name="Dubin M.J."/>
            <person name="Zengler K."/>
            <person name="Knight R."/>
            <person name="Gilbert J.A."/>
            <person name="Clardy J."/>
            <person name="Lewis K."/>
        </authorList>
    </citation>
    <scope>NUCLEOTIDE SEQUENCE [LARGE SCALE GENOMIC DNA]</scope>
    <source>
        <strain evidence="2 3">KLE1738</strain>
    </source>
</reference>
<name>A0A3E2B4E0_9FIRM</name>
<dbReference type="RefSeq" id="WP_117142041.1">
    <property type="nucleotide sequence ID" value="NZ_CAKXKJ010000006.1"/>
</dbReference>
<evidence type="ECO:0000313" key="2">
    <source>
        <dbReference type="EMBL" id="RFT06885.1"/>
    </source>
</evidence>
<keyword evidence="3" id="KW-1185">Reference proteome</keyword>
<protein>
    <submittedName>
        <fullName evidence="2">Uncharacterized protein</fullName>
    </submittedName>
</protein>
<dbReference type="Proteomes" id="UP000260649">
    <property type="component" value="Unassembled WGS sequence"/>
</dbReference>
<proteinExistence type="predicted"/>
<evidence type="ECO:0000256" key="1">
    <source>
        <dbReference type="SAM" id="Phobius"/>
    </source>
</evidence>
<gene>
    <name evidence="2" type="ORF">DV520_05385</name>
</gene>
<accession>A0A3E2B4E0</accession>
<keyword evidence="1" id="KW-0812">Transmembrane</keyword>